<dbReference type="InterPro" id="IPR020373">
    <property type="entry name" value="Kgd4/YMR-31"/>
</dbReference>
<dbReference type="AlphaFoldDB" id="A0AAN8F9X6"/>
<feature type="region of interest" description="Disordered" evidence="4">
    <location>
        <begin position="37"/>
        <end position="66"/>
    </location>
</feature>
<proteinExistence type="inferred from homology"/>
<accession>A0AAN8F9X6</accession>
<evidence type="ECO:0000256" key="4">
    <source>
        <dbReference type="SAM" id="MobiDB-lite"/>
    </source>
</evidence>
<gene>
    <name evidence="5" type="ORF">GCK32_013489</name>
</gene>
<dbReference type="Pfam" id="PF10937">
    <property type="entry name" value="Kgd4-YMR31"/>
    <property type="match status" value="1"/>
</dbReference>
<keyword evidence="6" id="KW-1185">Reference proteome</keyword>
<evidence type="ECO:0000256" key="3">
    <source>
        <dbReference type="ARBA" id="ARBA00043970"/>
    </source>
</evidence>
<evidence type="ECO:0000256" key="1">
    <source>
        <dbReference type="ARBA" id="ARBA00004173"/>
    </source>
</evidence>
<dbReference type="GO" id="GO:0006103">
    <property type="term" value="P:2-oxoglutarate metabolic process"/>
    <property type="evidence" value="ECO:0007669"/>
    <property type="project" value="InterPro"/>
</dbReference>
<evidence type="ECO:0000313" key="6">
    <source>
        <dbReference type="Proteomes" id="UP001331761"/>
    </source>
</evidence>
<evidence type="ECO:0000256" key="2">
    <source>
        <dbReference type="ARBA" id="ARBA00023128"/>
    </source>
</evidence>
<reference evidence="5 6" key="1">
    <citation type="submission" date="2019-10" db="EMBL/GenBank/DDBJ databases">
        <title>Assembly and Annotation for the nematode Trichostrongylus colubriformis.</title>
        <authorList>
            <person name="Martin J."/>
        </authorList>
    </citation>
    <scope>NUCLEOTIDE SEQUENCE [LARGE SCALE GENOMIC DNA]</scope>
    <source>
        <strain evidence="5">G859</strain>
        <tissue evidence="5">Whole worm</tissue>
    </source>
</reference>
<keyword evidence="2" id="KW-0496">Mitochondrion</keyword>
<protein>
    <submittedName>
        <fullName evidence="5">Uncharacterized protein</fullName>
    </submittedName>
</protein>
<feature type="compositionally biased region" description="Pro residues" evidence="4">
    <location>
        <begin position="43"/>
        <end position="53"/>
    </location>
</feature>
<comment type="subcellular location">
    <subcellularLocation>
        <location evidence="1">Mitochondrion</location>
    </subcellularLocation>
</comment>
<organism evidence="5 6">
    <name type="scientific">Trichostrongylus colubriformis</name>
    <name type="common">Black scour worm</name>
    <dbReference type="NCBI Taxonomy" id="6319"/>
    <lineage>
        <taxon>Eukaryota</taxon>
        <taxon>Metazoa</taxon>
        <taxon>Ecdysozoa</taxon>
        <taxon>Nematoda</taxon>
        <taxon>Chromadorea</taxon>
        <taxon>Rhabditida</taxon>
        <taxon>Rhabditina</taxon>
        <taxon>Rhabditomorpha</taxon>
        <taxon>Strongyloidea</taxon>
        <taxon>Trichostrongylidae</taxon>
        <taxon>Trichostrongylus</taxon>
    </lineage>
</organism>
<dbReference type="GO" id="GO:0005739">
    <property type="term" value="C:mitochondrion"/>
    <property type="evidence" value="ECO:0007669"/>
    <property type="project" value="UniProtKB-SubCell"/>
</dbReference>
<comment type="similarity">
    <text evidence="3">Belongs to the alpha-ketoglutarate dehydrogenase component 4 family.</text>
</comment>
<comment type="caution">
    <text evidence="5">The sequence shown here is derived from an EMBL/GenBank/DDBJ whole genome shotgun (WGS) entry which is preliminary data.</text>
</comment>
<sequence>MGSMLTSTVKYTATVAQARTPLIKFIGARLPRPDFSKVVSGPIPSPPIPPPPAASATIGGSEQKGRGTVTITEDQLPPQFRRPLIDQEECDAINAGGAYGL</sequence>
<dbReference type="Proteomes" id="UP001331761">
    <property type="component" value="Unassembled WGS sequence"/>
</dbReference>
<name>A0AAN8F9X6_TRICO</name>
<evidence type="ECO:0000313" key="5">
    <source>
        <dbReference type="EMBL" id="KAK5975741.1"/>
    </source>
</evidence>
<dbReference type="EMBL" id="WIXE01012668">
    <property type="protein sequence ID" value="KAK5975741.1"/>
    <property type="molecule type" value="Genomic_DNA"/>
</dbReference>